<feature type="compositionally biased region" description="Basic and acidic residues" evidence="1">
    <location>
        <begin position="9"/>
        <end position="36"/>
    </location>
</feature>
<evidence type="ECO:0000313" key="2">
    <source>
        <dbReference type="EMBL" id="KAG9445180.1"/>
    </source>
</evidence>
<feature type="compositionally biased region" description="Basic and acidic residues" evidence="1">
    <location>
        <begin position="79"/>
        <end position="105"/>
    </location>
</feature>
<comment type="caution">
    <text evidence="2">The sequence shown here is derived from an EMBL/GenBank/DDBJ whole genome shotgun (WGS) entry which is preliminary data.</text>
</comment>
<reference evidence="2 3" key="1">
    <citation type="submission" date="2021-07" db="EMBL/GenBank/DDBJ databases">
        <title>The Aristolochia fimbriata genome: insights into angiosperm evolution, floral development and chemical biosynthesis.</title>
        <authorList>
            <person name="Jiao Y."/>
        </authorList>
    </citation>
    <scope>NUCLEOTIDE SEQUENCE [LARGE SCALE GENOMIC DNA]</scope>
    <source>
        <strain evidence="2">IBCAS-2021</strain>
        <tissue evidence="2">Leaf</tissue>
    </source>
</reference>
<evidence type="ECO:0000256" key="1">
    <source>
        <dbReference type="SAM" id="MobiDB-lite"/>
    </source>
</evidence>
<evidence type="ECO:0000313" key="3">
    <source>
        <dbReference type="Proteomes" id="UP000825729"/>
    </source>
</evidence>
<feature type="region of interest" description="Disordered" evidence="1">
    <location>
        <begin position="1"/>
        <end position="105"/>
    </location>
</feature>
<name>A0AAV7EAM9_ARIFI</name>
<accession>A0AAV7EAM9</accession>
<sequence length="105" mass="12486">MVSSQCTYPDRKWRKITEVEGCSDKERKKEGKKEVRWEEEDEEEEEEEQEQSVGKKWGRGFWFRSERREGGAPESFKNTPREGGEGGKKEKKQEEVERERSIADQ</sequence>
<dbReference type="EMBL" id="JAINDJ010000006">
    <property type="protein sequence ID" value="KAG9445180.1"/>
    <property type="molecule type" value="Genomic_DNA"/>
</dbReference>
<gene>
    <name evidence="2" type="ORF">H6P81_016520</name>
</gene>
<protein>
    <submittedName>
        <fullName evidence="2">Uncharacterized protein</fullName>
    </submittedName>
</protein>
<dbReference type="Proteomes" id="UP000825729">
    <property type="component" value="Unassembled WGS sequence"/>
</dbReference>
<organism evidence="2 3">
    <name type="scientific">Aristolochia fimbriata</name>
    <name type="common">White veined hardy Dutchman's pipe vine</name>
    <dbReference type="NCBI Taxonomy" id="158543"/>
    <lineage>
        <taxon>Eukaryota</taxon>
        <taxon>Viridiplantae</taxon>
        <taxon>Streptophyta</taxon>
        <taxon>Embryophyta</taxon>
        <taxon>Tracheophyta</taxon>
        <taxon>Spermatophyta</taxon>
        <taxon>Magnoliopsida</taxon>
        <taxon>Magnoliidae</taxon>
        <taxon>Piperales</taxon>
        <taxon>Aristolochiaceae</taxon>
        <taxon>Aristolochia</taxon>
    </lineage>
</organism>
<dbReference type="AlphaFoldDB" id="A0AAV7EAM9"/>
<keyword evidence="3" id="KW-1185">Reference proteome</keyword>
<proteinExistence type="predicted"/>
<feature type="compositionally biased region" description="Acidic residues" evidence="1">
    <location>
        <begin position="37"/>
        <end position="50"/>
    </location>
</feature>